<dbReference type="Gene3D" id="6.10.250.3150">
    <property type="match status" value="1"/>
</dbReference>
<dbReference type="GO" id="GO:0030435">
    <property type="term" value="P:sporulation resulting in formation of a cellular spore"/>
    <property type="evidence" value="ECO:0007669"/>
    <property type="project" value="InterPro"/>
</dbReference>
<feature type="coiled-coil region" evidence="1">
    <location>
        <begin position="32"/>
        <end position="94"/>
    </location>
</feature>
<dbReference type="Proteomes" id="UP000033860">
    <property type="component" value="Unassembled WGS sequence"/>
</dbReference>
<evidence type="ECO:0000256" key="1">
    <source>
        <dbReference type="SAM" id="Coils"/>
    </source>
</evidence>
<keyword evidence="1" id="KW-0175">Coiled coil</keyword>
<evidence type="ECO:0000313" key="3">
    <source>
        <dbReference type="EMBL" id="KKU60662.1"/>
    </source>
</evidence>
<evidence type="ECO:0000313" key="4">
    <source>
        <dbReference type="Proteomes" id="UP000033860"/>
    </source>
</evidence>
<sequence length="572" mass="62361">MGKSIVKTIVKTIALVAVLAVVVVGVRAIDPIDDLQQQINQLSRAREQSIAATKPLEGELARLTEQLNSIRAGIEQAKGQLRGLEASIAAREADFAVQYALLSERVVSFYKASRAPSGLVLLLTGGTSSNLISDLFYRQTVTDQDKQIIAQITADLLQLEKDKQKVEADRVRLADLQAKLDKEAEFFEGEIAGAKSYQAKLSQQIASLTAQQQQIIAAKLGSLNLPQSLGAGPLYCTDDRKLDPGFGSAFAFYTYGIPHRVGMNQYGAYGRSKVGQDYRAILNAYFNSISFEAGKENIQIQVQGQGSMPLDEYLLGIYEMPESWPLEALKAQAVAARSYALAYTDNGAKEICTTQACQVWKPEKKTGAWKTAVEATRGEIMVSGGQTVTGWYSSTDGGYTFYNSDVWGGSQRPWTKRMRDTSGDVGGFGDLNERAYDKESPCFYAAQGWRNEYGKSAWLKGEEVADIANVILLARADSSVRAHLYQVDKPNPEGTDTWDAARVRQELSSRGVTPLSGGAGSVAIGADFGEGRTTQVTVDGVAFTGSEFKDWFNLRAPANIQIVGPLYNVERR</sequence>
<dbReference type="NCBIfam" id="TIGR02669">
    <property type="entry name" value="SpoIID_LytB"/>
    <property type="match status" value="1"/>
</dbReference>
<protein>
    <submittedName>
        <fullName evidence="3">LytB protein</fullName>
    </submittedName>
</protein>
<dbReference type="InterPro" id="IPR013486">
    <property type="entry name" value="SpoIID/LytB"/>
</dbReference>
<dbReference type="InterPro" id="IPR013693">
    <property type="entry name" value="SpoIID/LytB_N"/>
</dbReference>
<dbReference type="Pfam" id="PF08486">
    <property type="entry name" value="SpoIID"/>
    <property type="match status" value="1"/>
</dbReference>
<feature type="coiled-coil region" evidence="1">
    <location>
        <begin position="149"/>
        <end position="179"/>
    </location>
</feature>
<proteinExistence type="predicted"/>
<accession>A0A0G1RU65</accession>
<evidence type="ECO:0000259" key="2">
    <source>
        <dbReference type="Pfam" id="PF08486"/>
    </source>
</evidence>
<reference evidence="3 4" key="1">
    <citation type="journal article" date="2015" name="Nature">
        <title>rRNA introns, odd ribosomes, and small enigmatic genomes across a large radiation of phyla.</title>
        <authorList>
            <person name="Brown C.T."/>
            <person name="Hug L.A."/>
            <person name="Thomas B.C."/>
            <person name="Sharon I."/>
            <person name="Castelle C.J."/>
            <person name="Singh A."/>
            <person name="Wilkins M.J."/>
            <person name="Williams K.H."/>
            <person name="Banfield J.F."/>
        </authorList>
    </citation>
    <scope>NUCLEOTIDE SEQUENCE [LARGE SCALE GENOMIC DNA]</scope>
</reference>
<name>A0A0G1RU65_9BACT</name>
<dbReference type="AlphaFoldDB" id="A0A0G1RU65"/>
<comment type="caution">
    <text evidence="3">The sequence shown here is derived from an EMBL/GenBank/DDBJ whole genome shotgun (WGS) entry which is preliminary data.</text>
</comment>
<dbReference type="EMBL" id="LCNT01000008">
    <property type="protein sequence ID" value="KKU60662.1"/>
    <property type="molecule type" value="Genomic_DNA"/>
</dbReference>
<feature type="domain" description="Sporulation stage II protein D amidase enhancer LytB N-terminal" evidence="2">
    <location>
        <begin position="307"/>
        <end position="382"/>
    </location>
</feature>
<organism evidence="3 4">
    <name type="scientific">Candidatus Beckwithbacteria bacterium GW2011_GWB1_47_15</name>
    <dbReference type="NCBI Taxonomy" id="1618371"/>
    <lineage>
        <taxon>Bacteria</taxon>
        <taxon>Candidatus Beckwithiibacteriota</taxon>
    </lineage>
</organism>
<gene>
    <name evidence="3" type="ORF">UX85_C0008G0036</name>
</gene>